<evidence type="ECO:0000256" key="3">
    <source>
        <dbReference type="ARBA" id="ARBA00022771"/>
    </source>
</evidence>
<accession>A0AAN9SQH4</accession>
<comment type="subcellular location">
    <subcellularLocation>
        <location evidence="1">Nucleus</location>
    </subcellularLocation>
</comment>
<dbReference type="InterPro" id="IPR044246">
    <property type="entry name" value="ZFP3-like"/>
</dbReference>
<sequence>MTLSHSLKTCSSEAFSFSATSKDIFHCVEESNNDEVTTIEKDVKSKQDHGSNSSSNMVLDFVKISTHESICRSNVEFDFFNPMNMKGSSSSQTNEKEGKDETNKEDKQSEAKNFSCNFCKKEFSSAQALGGHQNAHKQERALAKRDQKIDVGAFGHSSYFYYSYPSHSFYGSYNRVLGVRIESMIHKPSYPSNTYGLRFGQRWSVQGMPNPSLDRLRMEDLNAKDGIRMVRSGTTLKTEYDGGIIGQFSFLGDSSTNVAMKTNLSLDNTIFSNIVGDHPKHEENLQSNSSQIDLSLKL</sequence>
<dbReference type="GO" id="GO:0005634">
    <property type="term" value="C:nucleus"/>
    <property type="evidence" value="ECO:0007669"/>
    <property type="project" value="UniProtKB-SubCell"/>
</dbReference>
<proteinExistence type="predicted"/>
<dbReference type="PROSITE" id="PS00028">
    <property type="entry name" value="ZINC_FINGER_C2H2_1"/>
    <property type="match status" value="1"/>
</dbReference>
<dbReference type="SUPFAM" id="SSF57667">
    <property type="entry name" value="beta-beta-alpha zinc fingers"/>
    <property type="match status" value="1"/>
</dbReference>
<dbReference type="PANTHER" id="PTHR47287:SF9">
    <property type="entry name" value="ZINC FINGER PROTEIN 4-LIKE"/>
    <property type="match status" value="1"/>
</dbReference>
<keyword evidence="10" id="KW-1185">Reference proteome</keyword>
<dbReference type="AlphaFoldDB" id="A0AAN9SQH4"/>
<feature type="region of interest" description="Disordered" evidence="7">
    <location>
        <begin position="86"/>
        <end position="108"/>
    </location>
</feature>
<keyword evidence="3 6" id="KW-0863">Zinc-finger</keyword>
<dbReference type="InterPro" id="IPR036236">
    <property type="entry name" value="Znf_C2H2_sf"/>
</dbReference>
<keyword evidence="2" id="KW-0479">Metal-binding</keyword>
<keyword evidence="5" id="KW-0539">Nucleus</keyword>
<feature type="compositionally biased region" description="Basic and acidic residues" evidence="7">
    <location>
        <begin position="94"/>
        <end position="108"/>
    </location>
</feature>
<name>A0AAN9SQH4_PSOTE</name>
<feature type="domain" description="C2H2-type" evidence="8">
    <location>
        <begin position="114"/>
        <end position="141"/>
    </location>
</feature>
<dbReference type="Proteomes" id="UP001386955">
    <property type="component" value="Unassembled WGS sequence"/>
</dbReference>
<gene>
    <name evidence="9" type="ORF">VNO78_12843</name>
</gene>
<protein>
    <recommendedName>
        <fullName evidence="8">C2H2-type domain-containing protein</fullName>
    </recommendedName>
</protein>
<comment type="caution">
    <text evidence="9">The sequence shown here is derived from an EMBL/GenBank/DDBJ whole genome shotgun (WGS) entry which is preliminary data.</text>
</comment>
<evidence type="ECO:0000256" key="4">
    <source>
        <dbReference type="ARBA" id="ARBA00022833"/>
    </source>
</evidence>
<evidence type="ECO:0000256" key="2">
    <source>
        <dbReference type="ARBA" id="ARBA00022723"/>
    </source>
</evidence>
<dbReference type="Gene3D" id="3.30.160.60">
    <property type="entry name" value="Classic Zinc Finger"/>
    <property type="match status" value="1"/>
</dbReference>
<evidence type="ECO:0000256" key="1">
    <source>
        <dbReference type="ARBA" id="ARBA00004123"/>
    </source>
</evidence>
<dbReference type="GO" id="GO:0008270">
    <property type="term" value="F:zinc ion binding"/>
    <property type="evidence" value="ECO:0007669"/>
    <property type="project" value="UniProtKB-KW"/>
</dbReference>
<dbReference type="GO" id="GO:0009788">
    <property type="term" value="P:negative regulation of abscisic acid-activated signaling pathway"/>
    <property type="evidence" value="ECO:0007669"/>
    <property type="project" value="InterPro"/>
</dbReference>
<evidence type="ECO:0000313" key="9">
    <source>
        <dbReference type="EMBL" id="KAK7401402.1"/>
    </source>
</evidence>
<evidence type="ECO:0000256" key="7">
    <source>
        <dbReference type="SAM" id="MobiDB-lite"/>
    </source>
</evidence>
<keyword evidence="4" id="KW-0862">Zinc</keyword>
<dbReference type="PROSITE" id="PS50157">
    <property type="entry name" value="ZINC_FINGER_C2H2_2"/>
    <property type="match status" value="1"/>
</dbReference>
<dbReference type="EMBL" id="JAYMYS010000003">
    <property type="protein sequence ID" value="KAK7401402.1"/>
    <property type="molecule type" value="Genomic_DNA"/>
</dbReference>
<evidence type="ECO:0000256" key="6">
    <source>
        <dbReference type="PROSITE-ProRule" id="PRU00042"/>
    </source>
</evidence>
<dbReference type="PANTHER" id="PTHR47287">
    <property type="entry name" value="C2H2 AND C2HC ZINC FINGERS SUPERFAMILY PROTEIN"/>
    <property type="match status" value="1"/>
</dbReference>
<evidence type="ECO:0000313" key="10">
    <source>
        <dbReference type="Proteomes" id="UP001386955"/>
    </source>
</evidence>
<evidence type="ECO:0000259" key="8">
    <source>
        <dbReference type="PROSITE" id="PS50157"/>
    </source>
</evidence>
<dbReference type="InterPro" id="IPR013087">
    <property type="entry name" value="Znf_C2H2_type"/>
</dbReference>
<evidence type="ECO:0000256" key="5">
    <source>
        <dbReference type="ARBA" id="ARBA00023242"/>
    </source>
</evidence>
<organism evidence="9 10">
    <name type="scientific">Psophocarpus tetragonolobus</name>
    <name type="common">Winged bean</name>
    <name type="synonym">Dolichos tetragonolobus</name>
    <dbReference type="NCBI Taxonomy" id="3891"/>
    <lineage>
        <taxon>Eukaryota</taxon>
        <taxon>Viridiplantae</taxon>
        <taxon>Streptophyta</taxon>
        <taxon>Embryophyta</taxon>
        <taxon>Tracheophyta</taxon>
        <taxon>Spermatophyta</taxon>
        <taxon>Magnoliopsida</taxon>
        <taxon>eudicotyledons</taxon>
        <taxon>Gunneridae</taxon>
        <taxon>Pentapetalae</taxon>
        <taxon>rosids</taxon>
        <taxon>fabids</taxon>
        <taxon>Fabales</taxon>
        <taxon>Fabaceae</taxon>
        <taxon>Papilionoideae</taxon>
        <taxon>50 kb inversion clade</taxon>
        <taxon>NPAAA clade</taxon>
        <taxon>indigoferoid/millettioid clade</taxon>
        <taxon>Phaseoleae</taxon>
        <taxon>Psophocarpus</taxon>
    </lineage>
</organism>
<dbReference type="Pfam" id="PF13912">
    <property type="entry name" value="zf-C2H2_6"/>
    <property type="match status" value="1"/>
</dbReference>
<reference evidence="9 10" key="1">
    <citation type="submission" date="2024-01" db="EMBL/GenBank/DDBJ databases">
        <title>The genomes of 5 underutilized Papilionoideae crops provide insights into root nodulation and disease resistanc.</title>
        <authorList>
            <person name="Jiang F."/>
        </authorList>
    </citation>
    <scope>NUCLEOTIDE SEQUENCE [LARGE SCALE GENOMIC DNA]</scope>
    <source>
        <strain evidence="9">DUOXIRENSHENG_FW03</strain>
        <tissue evidence="9">Leaves</tissue>
    </source>
</reference>